<dbReference type="AlphaFoldDB" id="A0A0R1YLJ8"/>
<dbReference type="eggNOG" id="ENOG5030AMN">
    <property type="taxonomic scope" value="Bacteria"/>
</dbReference>
<evidence type="ECO:0000313" key="3">
    <source>
        <dbReference type="EMBL" id="KRM40827.1"/>
    </source>
</evidence>
<gene>
    <name evidence="3" type="ORF">FC39_GL000023</name>
</gene>
<evidence type="ECO:0000256" key="1">
    <source>
        <dbReference type="SAM" id="MobiDB-lite"/>
    </source>
</evidence>
<dbReference type="EMBL" id="AZGI01000006">
    <property type="protein sequence ID" value="KRM40827.1"/>
    <property type="molecule type" value="Genomic_DNA"/>
</dbReference>
<dbReference type="PATRIC" id="fig|1423754.3.peg.23"/>
<evidence type="ECO:0000313" key="4">
    <source>
        <dbReference type="Proteomes" id="UP000051223"/>
    </source>
</evidence>
<feature type="region of interest" description="Disordered" evidence="1">
    <location>
        <begin position="179"/>
        <end position="221"/>
    </location>
</feature>
<dbReference type="RefSeq" id="WP_025080241.1">
    <property type="nucleotide sequence ID" value="NZ_AZGI01000006.1"/>
</dbReference>
<accession>A0A0R1YLJ8</accession>
<evidence type="ECO:0000256" key="2">
    <source>
        <dbReference type="SAM" id="Phobius"/>
    </source>
</evidence>
<dbReference type="OrthoDB" id="2330021at2"/>
<keyword evidence="4" id="KW-1185">Reference proteome</keyword>
<organism evidence="3 4">
    <name type="scientific">Lactobacillus hamsteri DSM 5661 = JCM 6256</name>
    <dbReference type="NCBI Taxonomy" id="1423754"/>
    <lineage>
        <taxon>Bacteria</taxon>
        <taxon>Bacillati</taxon>
        <taxon>Bacillota</taxon>
        <taxon>Bacilli</taxon>
        <taxon>Lactobacillales</taxon>
        <taxon>Lactobacillaceae</taxon>
        <taxon>Lactobacillus</taxon>
    </lineage>
</organism>
<protein>
    <submittedName>
        <fullName evidence="3">Uncharacterized protein</fullName>
    </submittedName>
</protein>
<sequence>MNERKQNKGIWLAISIIIILLIAFFALAYMNHQKEDRIMKPSNKIEKVTKKDELAGLSIRQAVGLSIVYAHLRYSDNPNWNNIYQQAENGNLTIQKYDKYTFSDSNKTVEPQGTQSLYVLNDAGALIVTDADNLKKSSFVFGDSNEQLGHVDVHTAYRYVKSEGKVNEWNKVSSKITVENQVKEQEKPSTNDEKQADAASSSDNSDEKKNDGENDNQGLQTVQISPRLQGTWYAAGLFAEKLGNTFKITNNSVDGKTIYKLTNKPETGKELKAFGKKYYGKYFALENDSKGFSILPAQSLEIDANSYSLKHIDGIECLVNVSTAIAGVYFKNPQVAKQISEKYAGDDDETKLMGKIDE</sequence>
<name>A0A0R1YLJ8_9LACO</name>
<comment type="caution">
    <text evidence="3">The sequence shown here is derived from an EMBL/GenBank/DDBJ whole genome shotgun (WGS) entry which is preliminary data.</text>
</comment>
<dbReference type="Proteomes" id="UP000051223">
    <property type="component" value="Unassembled WGS sequence"/>
</dbReference>
<reference evidence="3 4" key="1">
    <citation type="journal article" date="2015" name="Genome Announc.">
        <title>Expanding the biotechnology potential of lactobacilli through comparative genomics of 213 strains and associated genera.</title>
        <authorList>
            <person name="Sun Z."/>
            <person name="Harris H.M."/>
            <person name="McCann A."/>
            <person name="Guo C."/>
            <person name="Argimon S."/>
            <person name="Zhang W."/>
            <person name="Yang X."/>
            <person name="Jeffery I.B."/>
            <person name="Cooney J.C."/>
            <person name="Kagawa T.F."/>
            <person name="Liu W."/>
            <person name="Song Y."/>
            <person name="Salvetti E."/>
            <person name="Wrobel A."/>
            <person name="Rasinkangas P."/>
            <person name="Parkhill J."/>
            <person name="Rea M.C."/>
            <person name="O'Sullivan O."/>
            <person name="Ritari J."/>
            <person name="Douillard F.P."/>
            <person name="Paul Ross R."/>
            <person name="Yang R."/>
            <person name="Briner A.E."/>
            <person name="Felis G.E."/>
            <person name="de Vos W.M."/>
            <person name="Barrangou R."/>
            <person name="Klaenhammer T.R."/>
            <person name="Caufield P.W."/>
            <person name="Cui Y."/>
            <person name="Zhang H."/>
            <person name="O'Toole P.W."/>
        </authorList>
    </citation>
    <scope>NUCLEOTIDE SEQUENCE [LARGE SCALE GENOMIC DNA]</scope>
    <source>
        <strain evidence="3 4">DSM 5661</strain>
    </source>
</reference>
<feature type="compositionally biased region" description="Basic and acidic residues" evidence="1">
    <location>
        <begin position="181"/>
        <end position="196"/>
    </location>
</feature>
<proteinExistence type="predicted"/>
<keyword evidence="2" id="KW-1133">Transmembrane helix</keyword>
<keyword evidence="2" id="KW-0472">Membrane</keyword>
<dbReference type="STRING" id="1423754.FC39_GL000023"/>
<keyword evidence="2" id="KW-0812">Transmembrane</keyword>
<feature type="transmembrane region" description="Helical" evidence="2">
    <location>
        <begin position="9"/>
        <end position="30"/>
    </location>
</feature>